<keyword evidence="10" id="KW-1185">Reference proteome</keyword>
<evidence type="ECO:0000259" key="7">
    <source>
        <dbReference type="Pfam" id="PF07669"/>
    </source>
</evidence>
<dbReference type="OrthoDB" id="9815272at2"/>
<keyword evidence="4" id="KW-0808">Transferase</keyword>
<dbReference type="Proteomes" id="UP000017396">
    <property type="component" value="Chromosome"/>
</dbReference>
<evidence type="ECO:0000256" key="3">
    <source>
        <dbReference type="ARBA" id="ARBA00022603"/>
    </source>
</evidence>
<dbReference type="EMBL" id="CP003587">
    <property type="protein sequence ID" value="AGY56399.1"/>
    <property type="molecule type" value="Genomic_DNA"/>
</dbReference>
<dbReference type="Pfam" id="PF07669">
    <property type="entry name" value="Eco57I"/>
    <property type="match status" value="1"/>
</dbReference>
<dbReference type="Pfam" id="PF22837">
    <property type="entry name" value="M_Eco57I_C"/>
    <property type="match status" value="1"/>
</dbReference>
<keyword evidence="5" id="KW-0949">S-adenosyl-L-methionine</keyword>
<dbReference type="PANTHER" id="PTHR33841:SF5">
    <property type="entry name" value="DNA METHYLASE (MODIFICATION METHYLASE) (METHYLTRANSFERASE)-RELATED"/>
    <property type="match status" value="1"/>
</dbReference>
<accession>U5QFM6</accession>
<name>U5QFM6_GLOK1</name>
<organism evidence="9 10">
    <name type="scientific">Gloeobacter kilaueensis (strain ATCC BAA-2537 / CCAP 1431/1 / ULC 316 / JS1)</name>
    <dbReference type="NCBI Taxonomy" id="1183438"/>
    <lineage>
        <taxon>Bacteria</taxon>
        <taxon>Bacillati</taxon>
        <taxon>Cyanobacteriota</taxon>
        <taxon>Cyanophyceae</taxon>
        <taxon>Gloeobacterales</taxon>
        <taxon>Gloeobacteraceae</taxon>
        <taxon>Gloeobacter</taxon>
    </lineage>
</organism>
<dbReference type="RefSeq" id="WP_023171398.1">
    <property type="nucleotide sequence ID" value="NC_022600.1"/>
</dbReference>
<dbReference type="GO" id="GO:0003676">
    <property type="term" value="F:nucleic acid binding"/>
    <property type="evidence" value="ECO:0007669"/>
    <property type="project" value="InterPro"/>
</dbReference>
<sequence>MGHSFAALEEQRLLLQASLDGLKTQAARNKLGQFATPSALAQEIMRCAAALMPAGAPVRFLDPAIGTGAFYAALRTVFPENQVHEAVGFEVDTHYGQPARQLWQETGLDLTLADFTRQPASPRFNLVICNPPYVRHHHLNNDDKARLQLSTIRACGTKMSGLAGLYCHFLGLSHAWMAEGGLAGWLIPSEFMDVNYGQAVKRYLLEQMTLLHIHRFDPSDVQFADALVSSALVWFRKTLPSPDHAVTFSFGGSLSAPKLIRVVPASALAREAKWTRFPATDIRNNDSLPTIADLFKIRRGLATGNNNYFILSNEEIRARALPLECFRPILPSPRYLTTDIVEADAMGLPVLEHRLFLLDVRLSEAEIECRYPRLLAYLEEGKAQGLHEGYLCSHRSPWYSQENRPPAPIVCTYMGRGDAKSGRSFRFILNLSQATVANVYLAMYPRPPLAQALKREPALIRRLWQVLNQITPEQLLSEGRVYGGGLHKLEPKELAKVPACALLSLISN</sequence>
<evidence type="ECO:0000256" key="1">
    <source>
        <dbReference type="ARBA" id="ARBA00006594"/>
    </source>
</evidence>
<gene>
    <name evidence="9" type="ORF">GKIL_0152</name>
</gene>
<dbReference type="CDD" id="cd02440">
    <property type="entry name" value="AdoMet_MTases"/>
    <property type="match status" value="1"/>
</dbReference>
<dbReference type="GO" id="GO:0032259">
    <property type="term" value="P:methylation"/>
    <property type="evidence" value="ECO:0007669"/>
    <property type="project" value="UniProtKB-KW"/>
</dbReference>
<dbReference type="InterPro" id="IPR002052">
    <property type="entry name" value="DNA_methylase_N6_adenine_CS"/>
</dbReference>
<dbReference type="SUPFAM" id="SSF53335">
    <property type="entry name" value="S-adenosyl-L-methionine-dependent methyltransferases"/>
    <property type="match status" value="1"/>
</dbReference>
<dbReference type="HOGENOM" id="CLU_020255_0_0_3"/>
<evidence type="ECO:0000313" key="9">
    <source>
        <dbReference type="EMBL" id="AGY56399.1"/>
    </source>
</evidence>
<dbReference type="PANTHER" id="PTHR33841">
    <property type="entry name" value="DNA METHYLTRANSFERASE YEEA-RELATED"/>
    <property type="match status" value="1"/>
</dbReference>
<evidence type="ECO:0000256" key="2">
    <source>
        <dbReference type="ARBA" id="ARBA00011900"/>
    </source>
</evidence>
<dbReference type="REBASE" id="71805">
    <property type="entry name" value="M.GkiJS1ORF152P"/>
</dbReference>
<evidence type="ECO:0000259" key="8">
    <source>
        <dbReference type="Pfam" id="PF22837"/>
    </source>
</evidence>
<comment type="catalytic activity">
    <reaction evidence="6">
        <text>a 2'-deoxyadenosine in DNA + S-adenosyl-L-methionine = an N(6)-methyl-2'-deoxyadenosine in DNA + S-adenosyl-L-homocysteine + H(+)</text>
        <dbReference type="Rhea" id="RHEA:15197"/>
        <dbReference type="Rhea" id="RHEA-COMP:12418"/>
        <dbReference type="Rhea" id="RHEA-COMP:12419"/>
        <dbReference type="ChEBI" id="CHEBI:15378"/>
        <dbReference type="ChEBI" id="CHEBI:57856"/>
        <dbReference type="ChEBI" id="CHEBI:59789"/>
        <dbReference type="ChEBI" id="CHEBI:90615"/>
        <dbReference type="ChEBI" id="CHEBI:90616"/>
        <dbReference type="EC" id="2.1.1.72"/>
    </reaction>
</comment>
<evidence type="ECO:0000313" key="10">
    <source>
        <dbReference type="Proteomes" id="UP000017396"/>
    </source>
</evidence>
<feature type="domain" description="Type II methyltransferase M.TaqI-like" evidence="7">
    <location>
        <begin position="120"/>
        <end position="221"/>
    </location>
</feature>
<feature type="domain" description="Type II methyltransferase M.Eco57I C-terminal" evidence="8">
    <location>
        <begin position="280"/>
        <end position="499"/>
    </location>
</feature>
<proteinExistence type="inferred from homology"/>
<dbReference type="EC" id="2.1.1.72" evidence="2"/>
<dbReference type="GO" id="GO:0006304">
    <property type="term" value="P:DNA modification"/>
    <property type="evidence" value="ECO:0007669"/>
    <property type="project" value="InterPro"/>
</dbReference>
<dbReference type="InterPro" id="IPR050953">
    <property type="entry name" value="N4_N6_ade-DNA_methylase"/>
</dbReference>
<dbReference type="InterPro" id="IPR011639">
    <property type="entry name" value="MethylTrfase_TaqI-like_dom"/>
</dbReference>
<dbReference type="eggNOG" id="COG0827">
    <property type="taxonomic scope" value="Bacteria"/>
</dbReference>
<evidence type="ECO:0000256" key="6">
    <source>
        <dbReference type="ARBA" id="ARBA00047942"/>
    </source>
</evidence>
<dbReference type="Gene3D" id="3.40.50.150">
    <property type="entry name" value="Vaccinia Virus protein VP39"/>
    <property type="match status" value="1"/>
</dbReference>
<dbReference type="PROSITE" id="PS00092">
    <property type="entry name" value="N6_MTASE"/>
    <property type="match status" value="1"/>
</dbReference>
<dbReference type="GO" id="GO:0009007">
    <property type="term" value="F:site-specific DNA-methyltransferase (adenine-specific) activity"/>
    <property type="evidence" value="ECO:0007669"/>
    <property type="project" value="UniProtKB-EC"/>
</dbReference>
<dbReference type="InterPro" id="IPR054520">
    <property type="entry name" value="M_Eco57I_C"/>
</dbReference>
<dbReference type="PRINTS" id="PR00507">
    <property type="entry name" value="N12N6MTFRASE"/>
</dbReference>
<reference evidence="9 10" key="1">
    <citation type="journal article" date="2013" name="PLoS ONE">
        <title>Cultivation and Complete Genome Sequencing of Gloeobacter kilaueensis sp. nov., from a Lava Cave in Kilauea Caldera, Hawai'i.</title>
        <authorList>
            <person name="Saw J.H."/>
            <person name="Schatz M."/>
            <person name="Brown M.V."/>
            <person name="Kunkel D.D."/>
            <person name="Foster J.S."/>
            <person name="Shick H."/>
            <person name="Christensen S."/>
            <person name="Hou S."/>
            <person name="Wan X."/>
            <person name="Donachie S.P."/>
        </authorList>
    </citation>
    <scope>NUCLEOTIDE SEQUENCE [LARGE SCALE GENOMIC DNA]</scope>
    <source>
        <strain evidence="10">JS</strain>
    </source>
</reference>
<dbReference type="KEGG" id="glj:GKIL_0152"/>
<evidence type="ECO:0000256" key="5">
    <source>
        <dbReference type="ARBA" id="ARBA00022691"/>
    </source>
</evidence>
<evidence type="ECO:0000256" key="4">
    <source>
        <dbReference type="ARBA" id="ARBA00022679"/>
    </source>
</evidence>
<dbReference type="AlphaFoldDB" id="U5QFM6"/>
<comment type="similarity">
    <text evidence="1">Belongs to the N(4)/N(6)-methyltransferase family.</text>
</comment>
<protein>
    <recommendedName>
        <fullName evidence="2">site-specific DNA-methyltransferase (adenine-specific)</fullName>
        <ecNumber evidence="2">2.1.1.72</ecNumber>
    </recommendedName>
</protein>
<dbReference type="STRING" id="1183438.GKIL_0152"/>
<keyword evidence="3 9" id="KW-0489">Methyltransferase</keyword>
<dbReference type="InterPro" id="IPR029063">
    <property type="entry name" value="SAM-dependent_MTases_sf"/>
</dbReference>
<dbReference type="PATRIC" id="fig|1183438.3.peg.151"/>